<dbReference type="Pfam" id="PF05954">
    <property type="entry name" value="Phage_GPD"/>
    <property type="match status" value="1"/>
</dbReference>
<dbReference type="NCBIfam" id="TIGR01646">
    <property type="entry name" value="vgr_GE"/>
    <property type="match status" value="1"/>
</dbReference>
<dbReference type="RefSeq" id="WP_119748980.1">
    <property type="nucleotide sequence ID" value="NZ_QZCG01000007.1"/>
</dbReference>
<dbReference type="SUPFAM" id="SSF69279">
    <property type="entry name" value="Phage tail proteins"/>
    <property type="match status" value="2"/>
</dbReference>
<dbReference type="InterPro" id="IPR017847">
    <property type="entry name" value="T6SS_RhsGE_Vgr_subset"/>
</dbReference>
<evidence type="ECO:0000313" key="7">
    <source>
        <dbReference type="EMBL" id="RJE84929.1"/>
    </source>
</evidence>
<reference evidence="8" key="1">
    <citation type="submission" date="2018-09" db="EMBL/GenBank/DDBJ databases">
        <title>Acidovorax cavernicola nov. sp. isolated from Gruta de las Maravillas (Aracena, Spain).</title>
        <authorList>
            <person name="Jurado V."/>
            <person name="Gutierrez-Patricio S."/>
            <person name="Gonzalez-Pimentel J.L."/>
            <person name="Miller A.Z."/>
            <person name="Laiz L."/>
            <person name="Saiz-Jimenez C."/>
        </authorList>
    </citation>
    <scope>NUCLEOTIDE SEQUENCE [LARGE SCALE GENOMIC DNA]</scope>
    <source>
        <strain evidence="8">1011MAR3C25</strain>
    </source>
</reference>
<feature type="compositionally biased region" description="Basic and acidic residues" evidence="4">
    <location>
        <begin position="529"/>
        <end position="541"/>
    </location>
</feature>
<evidence type="ECO:0000259" key="5">
    <source>
        <dbReference type="Pfam" id="PF04717"/>
    </source>
</evidence>
<comment type="caution">
    <text evidence="7">The sequence shown here is derived from an EMBL/GenBank/DDBJ whole genome shotgun (WGS) entry which is preliminary data.</text>
</comment>
<evidence type="ECO:0000256" key="4">
    <source>
        <dbReference type="SAM" id="MobiDB-lite"/>
    </source>
</evidence>
<proteinExistence type="inferred from homology"/>
<name>A0A418SVG1_9RHOB</name>
<dbReference type="InterPro" id="IPR037026">
    <property type="entry name" value="Vgr_OB-fold_dom_sf"/>
</dbReference>
<dbReference type="NCBIfam" id="TIGR03361">
    <property type="entry name" value="VI_Rhs_Vgr"/>
    <property type="match status" value="1"/>
</dbReference>
<dbReference type="InterPro" id="IPR006533">
    <property type="entry name" value="T6SS_Vgr_RhsGE"/>
</dbReference>
<dbReference type="Gene3D" id="2.40.50.230">
    <property type="entry name" value="Gp5 N-terminal domain"/>
    <property type="match status" value="1"/>
</dbReference>
<evidence type="ECO:0000313" key="8">
    <source>
        <dbReference type="Proteomes" id="UP000284202"/>
    </source>
</evidence>
<dbReference type="Proteomes" id="UP000284202">
    <property type="component" value="Unassembled WGS sequence"/>
</dbReference>
<dbReference type="Pfam" id="PF22178">
    <property type="entry name" value="Gp5_trimer_C"/>
    <property type="match status" value="1"/>
</dbReference>
<evidence type="ECO:0000259" key="6">
    <source>
        <dbReference type="Pfam" id="PF22178"/>
    </source>
</evidence>
<sequence>MNAPFKQFERLGRLSTELGEDVLVLLRFDGTDYLNELFEYRVEALATRDDLDFDALIGTHATVEVEAHQSVKPFDGIVTSARWAGVGENGHRYDLTLRPWFWLAGKRRNQRIFHRKTVDQILQELLDDYAGLGDPHLEIKLSNQYPELEYTVQYRESDLQFARRLLERFGISFYFRHGKGSHSLVITDDELNLAEIGERPFKRFDGHHQYDQEHFWEWAPERNVTTGAIRQTDYNFKMPTQKMETAHQGDAAYAQGQIESFDYPGDYLAEAPGKILTRMRTTQERGGDRRNRAVGDCVSLASGLRVKLGGDKVPGHGETYICLSATHSFVSEAYGSGGRDSDGYSYSGSWVLMPDTAPMVPPKRTDIARVYGPQTAEVVGEGEIDCDEFGRILVKFHWDLDRAYSMRCRVSQNWAGNGWGGMVIPRIGMEVVVEFLEGDPDKPLVTGCVYNGKNRVPYDLPANKTVSTFKSDTHQGSGYNEFRFEDEKDREEVFMHAQKDHNTIIENDESHSIGHDRSKTVGNDQSESIGHDKTISVGNDHRENIGNDMYYTVARNQQEDYGKDHIHRVGNVHKQTIYADHLYEAGRNFEGEVFGRYTLDVGDSITNNTKRHTLMAYQTMQIKGPGGKITIDASGITLEAPTIWLKGNVIMGGSGGAQVPTLQMAAREGLPLCEECAKFDEEQK</sequence>
<dbReference type="SUPFAM" id="SSF69255">
    <property type="entry name" value="gp5 N-terminal domain-like"/>
    <property type="match status" value="1"/>
</dbReference>
<dbReference type="EMBL" id="QZCG01000007">
    <property type="protein sequence ID" value="RJE84929.1"/>
    <property type="molecule type" value="Genomic_DNA"/>
</dbReference>
<protein>
    <submittedName>
        <fullName evidence="7">Type VI secretion system tip protein VgrG</fullName>
    </submittedName>
</protein>
<dbReference type="Gene3D" id="2.30.110.50">
    <property type="match status" value="1"/>
</dbReference>
<dbReference type="PANTHER" id="PTHR32305">
    <property type="match status" value="1"/>
</dbReference>
<dbReference type="InterPro" id="IPR006531">
    <property type="entry name" value="Gp5/Vgr_OB"/>
</dbReference>
<gene>
    <name evidence="7" type="primary">tssI</name>
    <name evidence="7" type="ORF">D3P04_11530</name>
</gene>
<dbReference type="InterPro" id="IPR050708">
    <property type="entry name" value="T6SS_VgrG/RHS"/>
</dbReference>
<dbReference type="GO" id="GO:0005576">
    <property type="term" value="C:extracellular region"/>
    <property type="evidence" value="ECO:0007669"/>
    <property type="project" value="UniProtKB-SubCell"/>
</dbReference>
<comment type="subcellular location">
    <subcellularLocation>
        <location evidence="1">Secreted</location>
    </subcellularLocation>
</comment>
<keyword evidence="8" id="KW-1185">Reference proteome</keyword>
<dbReference type="InterPro" id="IPR054030">
    <property type="entry name" value="Gp5_Vgr_C"/>
</dbReference>
<comment type="similarity">
    <text evidence="2">Belongs to the VgrG protein family.</text>
</comment>
<dbReference type="Gene3D" id="3.55.50.10">
    <property type="entry name" value="Baseplate protein-like domains"/>
    <property type="match status" value="1"/>
</dbReference>
<accession>A0A418SVG1</accession>
<dbReference type="AlphaFoldDB" id="A0A418SVG1"/>
<evidence type="ECO:0000256" key="3">
    <source>
        <dbReference type="ARBA" id="ARBA00022525"/>
    </source>
</evidence>
<dbReference type="Gene3D" id="4.10.220.110">
    <property type="match status" value="1"/>
</dbReference>
<feature type="domain" description="Gp5/Type VI secretion system Vgr C-terminal trimerisation" evidence="6">
    <location>
        <begin position="467"/>
        <end position="576"/>
    </location>
</feature>
<feature type="region of interest" description="Disordered" evidence="4">
    <location>
        <begin position="512"/>
        <end position="541"/>
    </location>
</feature>
<organism evidence="7 8">
    <name type="scientific">Paracoccus onubensis</name>
    <dbReference type="NCBI Taxonomy" id="1675788"/>
    <lineage>
        <taxon>Bacteria</taxon>
        <taxon>Pseudomonadati</taxon>
        <taxon>Pseudomonadota</taxon>
        <taxon>Alphaproteobacteria</taxon>
        <taxon>Rhodobacterales</taxon>
        <taxon>Paracoccaceae</taxon>
        <taxon>Paracoccus</taxon>
    </lineage>
</organism>
<dbReference type="OrthoDB" id="9762420at2"/>
<feature type="domain" description="Gp5/Type VI secretion system Vgr protein OB-fold" evidence="5">
    <location>
        <begin position="385"/>
        <end position="450"/>
    </location>
</feature>
<dbReference type="Pfam" id="PF04717">
    <property type="entry name" value="Phage_base_V"/>
    <property type="match status" value="1"/>
</dbReference>
<dbReference type="PANTHER" id="PTHR32305:SF15">
    <property type="entry name" value="PROTEIN RHSA-RELATED"/>
    <property type="match status" value="1"/>
</dbReference>
<keyword evidence="3" id="KW-0964">Secreted</keyword>
<evidence type="ECO:0000256" key="1">
    <source>
        <dbReference type="ARBA" id="ARBA00004613"/>
    </source>
</evidence>
<dbReference type="SUPFAM" id="SSF69349">
    <property type="entry name" value="Phage fibre proteins"/>
    <property type="match status" value="1"/>
</dbReference>
<evidence type="ECO:0000256" key="2">
    <source>
        <dbReference type="ARBA" id="ARBA00005558"/>
    </source>
</evidence>